<evidence type="ECO:0000256" key="3">
    <source>
        <dbReference type="ARBA" id="ARBA00023295"/>
    </source>
</evidence>
<dbReference type="GO" id="GO:0005737">
    <property type="term" value="C:cytoplasm"/>
    <property type="evidence" value="ECO:0007669"/>
    <property type="project" value="TreeGrafter"/>
</dbReference>
<dbReference type="RefSeq" id="WP_184932330.1">
    <property type="nucleotide sequence ID" value="NZ_JACHJY010000009.1"/>
</dbReference>
<dbReference type="AlphaFoldDB" id="A0A7W7XFI6"/>
<keyword evidence="9" id="KW-1185">Reference proteome</keyword>
<dbReference type="SMART" id="SM00640">
    <property type="entry name" value="Glyco_32"/>
    <property type="match status" value="1"/>
</dbReference>
<evidence type="ECO:0000259" key="7">
    <source>
        <dbReference type="Pfam" id="PF08244"/>
    </source>
</evidence>
<comment type="similarity">
    <text evidence="1 4">Belongs to the glycosyl hydrolase 32 family.</text>
</comment>
<reference evidence="8 9" key="1">
    <citation type="submission" date="2020-08" db="EMBL/GenBank/DDBJ databases">
        <title>Genomic Encyclopedia of Type Strains, Phase III (KMG-III): the genomes of soil and plant-associated and newly described type strains.</title>
        <authorList>
            <person name="Whitman W."/>
        </authorList>
    </citation>
    <scope>NUCLEOTIDE SEQUENCE [LARGE SCALE GENOMIC DNA]</scope>
    <source>
        <strain evidence="8 9">SFB5A</strain>
    </source>
</reference>
<dbReference type="SUPFAM" id="SSF49899">
    <property type="entry name" value="Concanavalin A-like lectins/glucanases"/>
    <property type="match status" value="1"/>
</dbReference>
<evidence type="ECO:0000256" key="2">
    <source>
        <dbReference type="ARBA" id="ARBA00022801"/>
    </source>
</evidence>
<organism evidence="8 9">
    <name type="scientific">Streptomyces nymphaeiformis</name>
    <dbReference type="NCBI Taxonomy" id="2663842"/>
    <lineage>
        <taxon>Bacteria</taxon>
        <taxon>Bacillati</taxon>
        <taxon>Actinomycetota</taxon>
        <taxon>Actinomycetes</taxon>
        <taxon>Kitasatosporales</taxon>
        <taxon>Streptomycetaceae</taxon>
        <taxon>Streptomyces</taxon>
    </lineage>
</organism>
<dbReference type="GO" id="GO:0033912">
    <property type="term" value="F:2,6-beta-fructan 6-levanbiohydrolase activity"/>
    <property type="evidence" value="ECO:0007669"/>
    <property type="project" value="UniProtKB-EC"/>
</dbReference>
<dbReference type="InterPro" id="IPR013148">
    <property type="entry name" value="Glyco_hydro_32_N"/>
</dbReference>
<accession>A0A7W7XFI6</accession>
<evidence type="ECO:0000256" key="4">
    <source>
        <dbReference type="RuleBase" id="RU362110"/>
    </source>
</evidence>
<dbReference type="InterPro" id="IPR001362">
    <property type="entry name" value="Glyco_hydro_32"/>
</dbReference>
<dbReference type="EMBL" id="JACHJY010000009">
    <property type="protein sequence ID" value="MBB4985203.1"/>
    <property type="molecule type" value="Genomic_DNA"/>
</dbReference>
<evidence type="ECO:0000313" key="8">
    <source>
        <dbReference type="EMBL" id="MBB4985203.1"/>
    </source>
</evidence>
<dbReference type="GO" id="GO:0004575">
    <property type="term" value="F:sucrose alpha-glucosidase activity"/>
    <property type="evidence" value="ECO:0007669"/>
    <property type="project" value="TreeGrafter"/>
</dbReference>
<dbReference type="Gene3D" id="2.115.10.20">
    <property type="entry name" value="Glycosyl hydrolase domain, family 43"/>
    <property type="match status" value="1"/>
</dbReference>
<sequence>MTSRSSHHGADAAGTPRRPRPARLGLAVLLGLTLTSLGIAAPGPAAPPAARAADAGDSYRAVYHFTVPDHWKNDPQRPIFVNGAFQYYYLYNADYGESVGTAWRLATTTDNVAFHDQGVAAPKKTNANYDLWSGSAVVDTGNTAGFGAGAIVIMVTQMDHPTPAEIADASGPQAQFLWYSTDGGRNFRPYGDTPVLPNAGRKDFRDPKLVWDAPRQRWVALIAEGDRVGFYTSPDLKNWTPASEYVNTTLGTLECPDLFQIRADDGTTHWVMGVSANGYLTGDPNTYAYWTGSFDGTVFTPDTTAPQWLDRGFDWYGGVTWDDPAAPLDRRFGVGWMNNWSYAHSAPTWTSDGFNGTDSITREITLKRYADGYALASRPAAALAQHATDVKNLGTVQVDGVTPLGHRGTAYRLDADVSWSTLDNLGVRLRVSADGTRHTDAGIYRDHSYLNRRDGGNPDPSGAHAESHAPYDPAKKQAHLTILVDRTSVEYFVDDGRQVHSSQVFADPADDGLGLFTSGGSATFSDITITEYENLAQRPAKVLADFEGGTYGEAWTATGGFAGTGPTQAQPPGSVGTAVLDTFTGGGDPATGTITSPAFTIDRRSLHLLLAGGDHPLGLPGATSVNLLVDGQPVRTATGDDTGELKPVSWGLDDLQGRSAQLQILDDATGSWGHLIVDQVTLTD</sequence>
<dbReference type="SUPFAM" id="SSF75005">
    <property type="entry name" value="Arabinanase/levansucrase/invertase"/>
    <property type="match status" value="1"/>
</dbReference>
<feature type="domain" description="Glycosyl hydrolase family 32 N-terminal" evidence="6">
    <location>
        <begin position="64"/>
        <end position="378"/>
    </location>
</feature>
<dbReference type="InterPro" id="IPR023296">
    <property type="entry name" value="Glyco_hydro_beta-prop_sf"/>
</dbReference>
<comment type="caution">
    <text evidence="8">The sequence shown here is derived from an EMBL/GenBank/DDBJ whole genome shotgun (WGS) entry which is preliminary data.</text>
</comment>
<dbReference type="Gene3D" id="2.60.120.560">
    <property type="entry name" value="Exo-inulinase, domain 1"/>
    <property type="match status" value="1"/>
</dbReference>
<evidence type="ECO:0000256" key="1">
    <source>
        <dbReference type="ARBA" id="ARBA00009902"/>
    </source>
</evidence>
<feature type="domain" description="Glycosyl hydrolase family 32 C-terminal" evidence="7">
    <location>
        <begin position="393"/>
        <end position="530"/>
    </location>
</feature>
<dbReference type="Proteomes" id="UP000582643">
    <property type="component" value="Unassembled WGS sequence"/>
</dbReference>
<gene>
    <name evidence="8" type="ORF">GGE06_006153</name>
</gene>
<dbReference type="CDD" id="cd18622">
    <property type="entry name" value="GH32_Inu-like"/>
    <property type="match status" value="1"/>
</dbReference>
<dbReference type="InterPro" id="IPR013189">
    <property type="entry name" value="Glyco_hydro_32_C"/>
</dbReference>
<name>A0A7W7XFI6_9ACTN</name>
<protein>
    <submittedName>
        <fullName evidence="8">Levanbiose-producing levanase</fullName>
        <ecNumber evidence="8">3.2.1.64</ecNumber>
    </submittedName>
</protein>
<dbReference type="EC" id="3.2.1.64" evidence="8"/>
<proteinExistence type="inferred from homology"/>
<feature type="region of interest" description="Disordered" evidence="5">
    <location>
        <begin position="445"/>
        <end position="471"/>
    </location>
</feature>
<evidence type="ECO:0000256" key="5">
    <source>
        <dbReference type="SAM" id="MobiDB-lite"/>
    </source>
</evidence>
<keyword evidence="3 4" id="KW-0326">Glycosidase</keyword>
<keyword evidence="2 4" id="KW-0378">Hydrolase</keyword>
<feature type="compositionally biased region" description="Basic and acidic residues" evidence="5">
    <location>
        <begin position="445"/>
        <end position="456"/>
    </location>
</feature>
<dbReference type="Pfam" id="PF00251">
    <property type="entry name" value="Glyco_hydro_32N"/>
    <property type="match status" value="1"/>
</dbReference>
<dbReference type="InterPro" id="IPR013320">
    <property type="entry name" value="ConA-like_dom_sf"/>
</dbReference>
<dbReference type="PANTHER" id="PTHR42800">
    <property type="entry name" value="EXOINULINASE INUD (AFU_ORTHOLOGUE AFUA_5G00480)"/>
    <property type="match status" value="1"/>
</dbReference>
<evidence type="ECO:0000259" key="6">
    <source>
        <dbReference type="Pfam" id="PF00251"/>
    </source>
</evidence>
<evidence type="ECO:0000313" key="9">
    <source>
        <dbReference type="Proteomes" id="UP000582643"/>
    </source>
</evidence>
<dbReference type="GO" id="GO:0005987">
    <property type="term" value="P:sucrose catabolic process"/>
    <property type="evidence" value="ECO:0007669"/>
    <property type="project" value="TreeGrafter"/>
</dbReference>
<dbReference type="PANTHER" id="PTHR42800:SF1">
    <property type="entry name" value="EXOINULINASE INUD (AFU_ORTHOLOGUE AFUA_5G00480)"/>
    <property type="match status" value="1"/>
</dbReference>
<dbReference type="Pfam" id="PF08244">
    <property type="entry name" value="Glyco_hydro_32C"/>
    <property type="match status" value="1"/>
</dbReference>